<feature type="compositionally biased region" description="Basic and acidic residues" evidence="1">
    <location>
        <begin position="1"/>
        <end position="13"/>
    </location>
</feature>
<dbReference type="AlphaFoldDB" id="A0A0E9XW87"/>
<sequence>MQGKEARKGRTDGEVEEIGSSLEDLDQFPSQSRT</sequence>
<reference evidence="2" key="2">
    <citation type="journal article" date="2015" name="Fish Shellfish Immunol.">
        <title>Early steps in the European eel (Anguilla anguilla)-Vibrio vulnificus interaction in the gills: Role of the RtxA13 toxin.</title>
        <authorList>
            <person name="Callol A."/>
            <person name="Pajuelo D."/>
            <person name="Ebbesson L."/>
            <person name="Teles M."/>
            <person name="MacKenzie S."/>
            <person name="Amaro C."/>
        </authorList>
    </citation>
    <scope>NUCLEOTIDE SEQUENCE</scope>
</reference>
<protein>
    <submittedName>
        <fullName evidence="2">Uncharacterized protein</fullName>
    </submittedName>
</protein>
<feature type="region of interest" description="Disordered" evidence="1">
    <location>
        <begin position="1"/>
        <end position="34"/>
    </location>
</feature>
<proteinExistence type="predicted"/>
<evidence type="ECO:0000256" key="1">
    <source>
        <dbReference type="SAM" id="MobiDB-lite"/>
    </source>
</evidence>
<name>A0A0E9XW87_ANGAN</name>
<reference evidence="2" key="1">
    <citation type="submission" date="2014-11" db="EMBL/GenBank/DDBJ databases">
        <authorList>
            <person name="Amaro Gonzalez C."/>
        </authorList>
    </citation>
    <scope>NUCLEOTIDE SEQUENCE</scope>
</reference>
<evidence type="ECO:0000313" key="2">
    <source>
        <dbReference type="EMBL" id="JAI06915.1"/>
    </source>
</evidence>
<dbReference type="EMBL" id="GBXM01001663">
    <property type="protein sequence ID" value="JAI06915.1"/>
    <property type="molecule type" value="Transcribed_RNA"/>
</dbReference>
<organism evidence="2">
    <name type="scientific">Anguilla anguilla</name>
    <name type="common">European freshwater eel</name>
    <name type="synonym">Muraena anguilla</name>
    <dbReference type="NCBI Taxonomy" id="7936"/>
    <lineage>
        <taxon>Eukaryota</taxon>
        <taxon>Metazoa</taxon>
        <taxon>Chordata</taxon>
        <taxon>Craniata</taxon>
        <taxon>Vertebrata</taxon>
        <taxon>Euteleostomi</taxon>
        <taxon>Actinopterygii</taxon>
        <taxon>Neopterygii</taxon>
        <taxon>Teleostei</taxon>
        <taxon>Anguilliformes</taxon>
        <taxon>Anguillidae</taxon>
        <taxon>Anguilla</taxon>
    </lineage>
</organism>
<accession>A0A0E9XW87</accession>